<dbReference type="Gene3D" id="2.60.40.10">
    <property type="entry name" value="Immunoglobulins"/>
    <property type="match status" value="5"/>
</dbReference>
<dbReference type="CDD" id="cd00096">
    <property type="entry name" value="Ig"/>
    <property type="match status" value="1"/>
</dbReference>
<keyword evidence="5" id="KW-0812">Transmembrane</keyword>
<name>A0AA39F836_9HYME</name>
<dbReference type="SMART" id="SM00409">
    <property type="entry name" value="IG"/>
    <property type="match status" value="5"/>
</dbReference>
<dbReference type="InterPro" id="IPR003598">
    <property type="entry name" value="Ig_sub2"/>
</dbReference>
<evidence type="ECO:0000256" key="4">
    <source>
        <dbReference type="SAM" id="MobiDB-lite"/>
    </source>
</evidence>
<feature type="region of interest" description="Disordered" evidence="4">
    <location>
        <begin position="699"/>
        <end position="724"/>
    </location>
</feature>
<dbReference type="InterPro" id="IPR003599">
    <property type="entry name" value="Ig_sub"/>
</dbReference>
<evidence type="ECO:0000313" key="8">
    <source>
        <dbReference type="Proteomes" id="UP001168990"/>
    </source>
</evidence>
<keyword evidence="8" id="KW-1185">Reference proteome</keyword>
<dbReference type="AlphaFoldDB" id="A0AA39F836"/>
<dbReference type="Pfam" id="PF13927">
    <property type="entry name" value="Ig_3"/>
    <property type="match status" value="1"/>
</dbReference>
<evidence type="ECO:0000256" key="1">
    <source>
        <dbReference type="ARBA" id="ARBA00004167"/>
    </source>
</evidence>
<reference evidence="7" key="2">
    <citation type="submission" date="2023-03" db="EMBL/GenBank/DDBJ databases">
        <authorList>
            <person name="Inwood S.N."/>
            <person name="Skelly J.G."/>
            <person name="Guhlin J."/>
            <person name="Harrop T.W.R."/>
            <person name="Goldson S.G."/>
            <person name="Dearden P.K."/>
        </authorList>
    </citation>
    <scope>NUCLEOTIDE SEQUENCE</scope>
    <source>
        <strain evidence="7">Irish</strain>
        <tissue evidence="7">Whole body</tissue>
    </source>
</reference>
<organism evidence="7 8">
    <name type="scientific">Microctonus aethiopoides</name>
    <dbReference type="NCBI Taxonomy" id="144406"/>
    <lineage>
        <taxon>Eukaryota</taxon>
        <taxon>Metazoa</taxon>
        <taxon>Ecdysozoa</taxon>
        <taxon>Arthropoda</taxon>
        <taxon>Hexapoda</taxon>
        <taxon>Insecta</taxon>
        <taxon>Pterygota</taxon>
        <taxon>Neoptera</taxon>
        <taxon>Endopterygota</taxon>
        <taxon>Hymenoptera</taxon>
        <taxon>Apocrita</taxon>
        <taxon>Ichneumonoidea</taxon>
        <taxon>Braconidae</taxon>
        <taxon>Euphorinae</taxon>
        <taxon>Microctonus</taxon>
    </lineage>
</organism>
<evidence type="ECO:0000259" key="6">
    <source>
        <dbReference type="PROSITE" id="PS50835"/>
    </source>
</evidence>
<keyword evidence="2 5" id="KW-0472">Membrane</keyword>
<accession>A0AA39F836</accession>
<keyword evidence="5" id="KW-1133">Transmembrane helix</keyword>
<dbReference type="SMART" id="SM00408">
    <property type="entry name" value="IGc2"/>
    <property type="match status" value="3"/>
</dbReference>
<gene>
    <name evidence="7" type="ORF">PV328_003298</name>
</gene>
<feature type="domain" description="Ig-like" evidence="6">
    <location>
        <begin position="142"/>
        <end position="245"/>
    </location>
</feature>
<dbReference type="Pfam" id="PF08205">
    <property type="entry name" value="C2-set_2"/>
    <property type="match status" value="2"/>
</dbReference>
<comment type="caution">
    <text evidence="7">The sequence shown here is derived from an EMBL/GenBank/DDBJ whole genome shotgun (WGS) entry which is preliminary data.</text>
</comment>
<comment type="subcellular location">
    <subcellularLocation>
        <location evidence="1">Membrane</location>
        <topology evidence="1">Single-pass membrane protein</topology>
    </subcellularLocation>
</comment>
<reference evidence="7" key="1">
    <citation type="journal article" date="2023" name="bioRxiv">
        <title>Scaffold-level genome assemblies of two parasitoid biocontrol wasps reveal the parthenogenesis mechanism and an associated novel virus.</title>
        <authorList>
            <person name="Inwood S."/>
            <person name="Skelly J."/>
            <person name="Guhlin J."/>
            <person name="Harrop T."/>
            <person name="Goldson S."/>
            <person name="Dearden P."/>
        </authorList>
    </citation>
    <scope>NUCLEOTIDE SEQUENCE</scope>
    <source>
        <strain evidence="7">Irish</strain>
        <tissue evidence="7">Whole body</tissue>
    </source>
</reference>
<dbReference type="Proteomes" id="UP001168990">
    <property type="component" value="Unassembled WGS sequence"/>
</dbReference>
<feature type="domain" description="Ig-like" evidence="6">
    <location>
        <begin position="350"/>
        <end position="436"/>
    </location>
</feature>
<feature type="domain" description="Ig-like" evidence="6">
    <location>
        <begin position="252"/>
        <end position="345"/>
    </location>
</feature>
<dbReference type="InterPro" id="IPR013783">
    <property type="entry name" value="Ig-like_fold"/>
</dbReference>
<dbReference type="InterPro" id="IPR013162">
    <property type="entry name" value="CD80_C2-set"/>
</dbReference>
<dbReference type="SUPFAM" id="SSF48726">
    <property type="entry name" value="Immunoglobulin"/>
    <property type="match status" value="5"/>
</dbReference>
<keyword evidence="3" id="KW-1015">Disulfide bond</keyword>
<dbReference type="InterPro" id="IPR036179">
    <property type="entry name" value="Ig-like_dom_sf"/>
</dbReference>
<evidence type="ECO:0000256" key="3">
    <source>
        <dbReference type="ARBA" id="ARBA00023157"/>
    </source>
</evidence>
<dbReference type="GO" id="GO:0016020">
    <property type="term" value="C:membrane"/>
    <property type="evidence" value="ECO:0007669"/>
    <property type="project" value="UniProtKB-SubCell"/>
</dbReference>
<evidence type="ECO:0000313" key="7">
    <source>
        <dbReference type="EMBL" id="KAK0164707.1"/>
    </source>
</evidence>
<evidence type="ECO:0000256" key="2">
    <source>
        <dbReference type="ARBA" id="ARBA00023136"/>
    </source>
</evidence>
<dbReference type="PANTHER" id="PTHR23278:SF28">
    <property type="entry name" value="SIDESTEP IV, ISOFORM C"/>
    <property type="match status" value="1"/>
</dbReference>
<protein>
    <recommendedName>
        <fullName evidence="6">Ig-like domain-containing protein</fullName>
    </recommendedName>
</protein>
<dbReference type="InterPro" id="IPR007110">
    <property type="entry name" value="Ig-like_dom"/>
</dbReference>
<evidence type="ECO:0000256" key="5">
    <source>
        <dbReference type="SAM" id="Phobius"/>
    </source>
</evidence>
<feature type="domain" description="Ig-like" evidence="6">
    <location>
        <begin position="467"/>
        <end position="546"/>
    </location>
</feature>
<feature type="transmembrane region" description="Helical" evidence="5">
    <location>
        <begin position="669"/>
        <end position="692"/>
    </location>
</feature>
<dbReference type="PANTHER" id="PTHR23278">
    <property type="entry name" value="SIDESTEP PROTEIN"/>
    <property type="match status" value="1"/>
</dbReference>
<dbReference type="EMBL" id="JAQQBS010001422">
    <property type="protein sequence ID" value="KAK0164707.1"/>
    <property type="molecule type" value="Genomic_DNA"/>
</dbReference>
<sequence length="801" mass="89241">MCHSDAVMAVNFGPSGLGLRRGYLKKYPTIGVRCHVITQDWKMSLRNLRSTLSFIGGNRYGQNDSTKIYDARNGQQGKVKLWSDPLFWGSRAIFRLGPPAQLQIQDVRPTDEAVYRCRIDFRNSPTRNMKVNFTVILPPSKPVIYDTKKRDMSKLLVQYAEGTNLTLVCEVHGGKPKPQVVWFLEGRLIDTTYEVQETQTSTGDTNSITVNRVTLWDLTRSQHHAKLTCKANNTHRAEPPSTTVIIELIMRPLTVQILGKEKIVSVGKRYKTKCRSSGSKPPANFTWWKGSKQLKTGFKALQDGATSESLLEWYPSHEDDGKYLICRAENPRLSGAAIEDRWNLTVHYKPVVTLRMGSSLNPEIIKEGDDVYFECNVKANPPASQLIWYHKDKKLQHNVTGGVVLSDRSLVLQRITRNAAGDYICLSLNEKGESTSNIIHLDVMFAPICKHVMNFVNASKSLQEVTPLPFNVAEQLHGALKHETISLACEVEASPTLVTFRWTFNSSGDLSEISPTKFTNDGTISRLNYTPATDMDYGTVGCWANNEIGQSKQPCVYQIIAAASSLDAGKPFPLQNCTAHNHSDTRIRISCIQGFDGGLPQKFVAVVDDKHWESTSPYWELEIRKPTTVSLYAVNIKGSSDPVIMHDIALKGVAKFTGESVSTVDMSPILIGLGGTATGLGLIVTGVLMALWRRHAATPAKPKQSQQPTIATFGGKTEEDDGNPDVIPTTNLTNYLSDKKLSVYGSLPRRPCHLEGREMPHEVLEDPDYPRASPHNFYSLQRPNRYSETIVRTSTIQESCI</sequence>
<dbReference type="PROSITE" id="PS50835">
    <property type="entry name" value="IG_LIKE"/>
    <property type="match status" value="4"/>
</dbReference>
<proteinExistence type="predicted"/>